<dbReference type="Pfam" id="PF00501">
    <property type="entry name" value="AMP-binding"/>
    <property type="match status" value="2"/>
</dbReference>
<dbReference type="InterPro" id="IPR042099">
    <property type="entry name" value="ANL_N_sf"/>
</dbReference>
<proteinExistence type="predicted"/>
<protein>
    <submittedName>
        <fullName evidence="5">Acyl-CoA synthetase family member 2, mitochondrial-like</fullName>
    </submittedName>
</protein>
<dbReference type="Proteomes" id="UP000085678">
    <property type="component" value="Unplaced"/>
</dbReference>
<feature type="region of interest" description="Disordered" evidence="1">
    <location>
        <begin position="1"/>
        <end position="22"/>
    </location>
</feature>
<feature type="domain" description="AMP-dependent synthetase/ligase" evidence="2">
    <location>
        <begin position="322"/>
        <end position="453"/>
    </location>
</feature>
<sequence>MSASTSATFPVEHPDDAVPPTEPLKTSYIHATSRLPLLATTIGSLLTEATAADPDHVPLIYPEYNQHLSYREWLQQSDRLAKGFLALGCAKGDRVTIVAFPDKTFPIAVFAATSIGMICHAQAYLFEPRSKHLEMLVNKAKISVMLLFPGINDVNVKALKEILPDLDKCEGRNITSESLPTLRHVVIGDARVTGLTIESLCTLGESISDQTLREAKAKVTMDDISYAFCTTGSTGSPKTGLNTHHSTVNSMKYTFMRNGIGAQHSVVGLMSSAVDDIQIDCVVWSVRDYKIRPKAVVFPSTLWNAYYDQLGLTEEEGWGVEDLLRTIQDYKITHADVYPQFWAKILERPELLKKYDISSLKRGTWTGTYLSENLQKQMSQLIPEFTNGLGLSEVYYVSMTYPRDSDPSHRFGSMGFPIGHTEVKIVDEANERIVPIGTVGEIYVRSFAVLLRYDDEEQTKKAKTPSGWYKTGDMGKMDEKGFIYFMGRKSQTMMYNHYSDKVYPQPIEETAMKHPKVKEAAVVGLPNGAFGDTIILCVILEPGTTLTTDELYDYCKKELLANYIPDEFYIFDKFIKIGPRHKVSSPGSCFTKK</sequence>
<evidence type="ECO:0000259" key="3">
    <source>
        <dbReference type="Pfam" id="PF13193"/>
    </source>
</evidence>
<dbReference type="PANTHER" id="PTHR42814:SF3">
    <property type="entry name" value="BETA-N-ACETYLHEXOSAMINIDASE"/>
    <property type="match status" value="1"/>
</dbReference>
<evidence type="ECO:0000256" key="1">
    <source>
        <dbReference type="SAM" id="MobiDB-lite"/>
    </source>
</evidence>
<dbReference type="Gene3D" id="3.30.300.30">
    <property type="match status" value="1"/>
</dbReference>
<dbReference type="OrthoDB" id="6134070at2759"/>
<organism evidence="4 5">
    <name type="scientific">Lingula anatina</name>
    <name type="common">Brachiopod</name>
    <name type="synonym">Lingula unguis</name>
    <dbReference type="NCBI Taxonomy" id="7574"/>
    <lineage>
        <taxon>Eukaryota</taxon>
        <taxon>Metazoa</taxon>
        <taxon>Spiralia</taxon>
        <taxon>Lophotrochozoa</taxon>
        <taxon>Brachiopoda</taxon>
        <taxon>Linguliformea</taxon>
        <taxon>Lingulata</taxon>
        <taxon>Lingulida</taxon>
        <taxon>Linguloidea</taxon>
        <taxon>Lingulidae</taxon>
        <taxon>Lingula</taxon>
    </lineage>
</organism>
<name>A0A2R2MKE0_LINAN</name>
<dbReference type="SUPFAM" id="SSF56801">
    <property type="entry name" value="Acetyl-CoA synthetase-like"/>
    <property type="match status" value="1"/>
</dbReference>
<reference evidence="5" key="1">
    <citation type="submission" date="2025-08" db="UniProtKB">
        <authorList>
            <consortium name="RefSeq"/>
        </authorList>
    </citation>
    <scope>IDENTIFICATION</scope>
    <source>
        <tissue evidence="5">Gonads</tissue>
    </source>
</reference>
<dbReference type="STRING" id="7574.A0A2R2MKE0"/>
<dbReference type="InterPro" id="IPR000873">
    <property type="entry name" value="AMP-dep_synth/lig_dom"/>
</dbReference>
<feature type="domain" description="AMP-dependent synthetase/ligase" evidence="2">
    <location>
        <begin position="48"/>
        <end position="261"/>
    </location>
</feature>
<dbReference type="InParanoid" id="A0A2R2MKE0"/>
<keyword evidence="4" id="KW-1185">Reference proteome</keyword>
<evidence type="ECO:0000259" key="2">
    <source>
        <dbReference type="Pfam" id="PF00501"/>
    </source>
</evidence>
<dbReference type="InterPro" id="IPR025110">
    <property type="entry name" value="AMP-bd_C"/>
</dbReference>
<dbReference type="KEGG" id="lak:106164658"/>
<evidence type="ECO:0000313" key="5">
    <source>
        <dbReference type="RefSeq" id="XP_023930681.1"/>
    </source>
</evidence>
<dbReference type="PANTHER" id="PTHR42814">
    <property type="entry name" value="AMP-BINDING DOMAIN-CONTAINING PROTEIN"/>
    <property type="match status" value="1"/>
</dbReference>
<dbReference type="Gene3D" id="3.40.50.12780">
    <property type="entry name" value="N-terminal domain of ligase-like"/>
    <property type="match status" value="1"/>
</dbReference>
<dbReference type="Pfam" id="PF13193">
    <property type="entry name" value="AMP-binding_C"/>
    <property type="match status" value="1"/>
</dbReference>
<evidence type="ECO:0000313" key="4">
    <source>
        <dbReference type="Proteomes" id="UP000085678"/>
    </source>
</evidence>
<dbReference type="AlphaFoldDB" id="A0A2R2MKE0"/>
<dbReference type="RefSeq" id="XP_023930681.1">
    <property type="nucleotide sequence ID" value="XM_024074913.1"/>
</dbReference>
<gene>
    <name evidence="5" type="primary">LOC106164658</name>
</gene>
<feature type="domain" description="AMP-binding enzyme C-terminal" evidence="3">
    <location>
        <begin position="507"/>
        <end position="574"/>
    </location>
</feature>
<dbReference type="InterPro" id="IPR045851">
    <property type="entry name" value="AMP-bd_C_sf"/>
</dbReference>
<accession>A0A2R2MKE0</accession>
<dbReference type="GeneID" id="106164658"/>